<keyword evidence="3" id="KW-1185">Reference proteome</keyword>
<proteinExistence type="predicted"/>
<sequence>MNNKFTTVLGFAVCLSRILCRAAIGQFHCACGAATPAALGQQRHVGIVRVRAFIGSLAYQRAHWRVQMMLKASSSQFVNNIPKLQAIHQADEAYIRPSKHDEHMPQSLSYPSPRCAACVDLAHIHQSKAVEVSRHAPGTWEL</sequence>
<feature type="signal peptide" evidence="1">
    <location>
        <begin position="1"/>
        <end position="22"/>
    </location>
</feature>
<keyword evidence="1" id="KW-0732">Signal</keyword>
<feature type="chain" id="PRO_5035472682" description="Secreted protein" evidence="1">
    <location>
        <begin position="23"/>
        <end position="142"/>
    </location>
</feature>
<gene>
    <name evidence="2" type="ORF">FB567DRAFT_13363</name>
</gene>
<organism evidence="2 3">
    <name type="scientific">Paraphoma chrysanthemicola</name>
    <dbReference type="NCBI Taxonomy" id="798071"/>
    <lineage>
        <taxon>Eukaryota</taxon>
        <taxon>Fungi</taxon>
        <taxon>Dikarya</taxon>
        <taxon>Ascomycota</taxon>
        <taxon>Pezizomycotina</taxon>
        <taxon>Dothideomycetes</taxon>
        <taxon>Pleosporomycetidae</taxon>
        <taxon>Pleosporales</taxon>
        <taxon>Pleosporineae</taxon>
        <taxon>Phaeosphaeriaceae</taxon>
        <taxon>Paraphoma</taxon>
    </lineage>
</organism>
<reference evidence="2" key="1">
    <citation type="journal article" date="2021" name="Nat. Commun.">
        <title>Genetic determinants of endophytism in the Arabidopsis root mycobiome.</title>
        <authorList>
            <person name="Mesny F."/>
            <person name="Miyauchi S."/>
            <person name="Thiergart T."/>
            <person name="Pickel B."/>
            <person name="Atanasova L."/>
            <person name="Karlsson M."/>
            <person name="Huettel B."/>
            <person name="Barry K.W."/>
            <person name="Haridas S."/>
            <person name="Chen C."/>
            <person name="Bauer D."/>
            <person name="Andreopoulos W."/>
            <person name="Pangilinan J."/>
            <person name="LaButti K."/>
            <person name="Riley R."/>
            <person name="Lipzen A."/>
            <person name="Clum A."/>
            <person name="Drula E."/>
            <person name="Henrissat B."/>
            <person name="Kohler A."/>
            <person name="Grigoriev I.V."/>
            <person name="Martin F.M."/>
            <person name="Hacquard S."/>
        </authorList>
    </citation>
    <scope>NUCLEOTIDE SEQUENCE</scope>
    <source>
        <strain evidence="2">MPI-SDFR-AT-0120</strain>
    </source>
</reference>
<protein>
    <recommendedName>
        <fullName evidence="4">Secreted protein</fullName>
    </recommendedName>
</protein>
<name>A0A8K0RGB4_9PLEO</name>
<accession>A0A8K0RGB4</accession>
<dbReference type="EMBL" id="JAGMVJ010000001">
    <property type="protein sequence ID" value="KAH7094783.1"/>
    <property type="molecule type" value="Genomic_DNA"/>
</dbReference>
<evidence type="ECO:0000256" key="1">
    <source>
        <dbReference type="SAM" id="SignalP"/>
    </source>
</evidence>
<dbReference type="AlphaFoldDB" id="A0A8K0RGB4"/>
<evidence type="ECO:0008006" key="4">
    <source>
        <dbReference type="Google" id="ProtNLM"/>
    </source>
</evidence>
<evidence type="ECO:0000313" key="3">
    <source>
        <dbReference type="Proteomes" id="UP000813461"/>
    </source>
</evidence>
<dbReference type="Proteomes" id="UP000813461">
    <property type="component" value="Unassembled WGS sequence"/>
</dbReference>
<evidence type="ECO:0000313" key="2">
    <source>
        <dbReference type="EMBL" id="KAH7094783.1"/>
    </source>
</evidence>
<comment type="caution">
    <text evidence="2">The sequence shown here is derived from an EMBL/GenBank/DDBJ whole genome shotgun (WGS) entry which is preliminary data.</text>
</comment>